<evidence type="ECO:0000256" key="2">
    <source>
        <dbReference type="ARBA" id="ARBA00022690"/>
    </source>
</evidence>
<dbReference type="SUPFAM" id="SSF57567">
    <property type="entry name" value="Serine protease inhibitors"/>
    <property type="match status" value="1"/>
</dbReference>
<evidence type="ECO:0000259" key="6">
    <source>
        <dbReference type="Pfam" id="PF01826"/>
    </source>
</evidence>
<reference evidence="7" key="2">
    <citation type="journal article" date="2023" name="Commun. Biol.">
        <title>Intrasexual cuticular hydrocarbon dimorphism in a wasp sheds light on hydrocarbon biosynthesis genes in Hymenoptera.</title>
        <authorList>
            <person name="Moris V.C."/>
            <person name="Podsiadlowski L."/>
            <person name="Martin S."/>
            <person name="Oeyen J.P."/>
            <person name="Donath A."/>
            <person name="Petersen M."/>
            <person name="Wilbrandt J."/>
            <person name="Misof B."/>
            <person name="Liedtke D."/>
            <person name="Thamm M."/>
            <person name="Scheiner R."/>
            <person name="Schmitt T."/>
            <person name="Niehuis O."/>
        </authorList>
    </citation>
    <scope>NUCLEOTIDE SEQUENCE</scope>
    <source>
        <strain evidence="7">GBR_01_08_01A</strain>
    </source>
</reference>
<name>A0AAD9RA27_9HYME</name>
<feature type="signal peptide" evidence="5">
    <location>
        <begin position="1"/>
        <end position="20"/>
    </location>
</feature>
<dbReference type="CDD" id="cd19941">
    <property type="entry name" value="TIL"/>
    <property type="match status" value="1"/>
</dbReference>
<feature type="chain" id="PRO_5042036405" description="TIL domain-containing protein" evidence="5">
    <location>
        <begin position="21"/>
        <end position="81"/>
    </location>
</feature>
<keyword evidence="8" id="KW-1185">Reference proteome</keyword>
<comment type="caution">
    <text evidence="7">The sequence shown here is derived from an EMBL/GenBank/DDBJ whole genome shotgun (WGS) entry which is preliminary data.</text>
</comment>
<gene>
    <name evidence="7" type="ORF">KPH14_007287</name>
</gene>
<dbReference type="FunFam" id="2.10.25.10:FF:000055">
    <property type="entry name" value="alpha-tectorin isoform X1"/>
    <property type="match status" value="1"/>
</dbReference>
<keyword evidence="3" id="KW-0722">Serine protease inhibitor</keyword>
<dbReference type="GO" id="GO:0004867">
    <property type="term" value="F:serine-type endopeptidase inhibitor activity"/>
    <property type="evidence" value="ECO:0007669"/>
    <property type="project" value="UniProtKB-KW"/>
</dbReference>
<dbReference type="AlphaFoldDB" id="A0AAD9RA27"/>
<evidence type="ECO:0000256" key="1">
    <source>
        <dbReference type="ARBA" id="ARBA00007611"/>
    </source>
</evidence>
<dbReference type="PANTHER" id="PTHR23259:SF70">
    <property type="entry name" value="ACCESSORY GLAND PROTEIN ACP62F-RELATED"/>
    <property type="match status" value="1"/>
</dbReference>
<evidence type="ECO:0000256" key="3">
    <source>
        <dbReference type="ARBA" id="ARBA00022900"/>
    </source>
</evidence>
<sequence length="81" mass="8759">MANKLVLLVLLVAVVYCISASPVNTKCGPNQVFDACKTACEPSCKNPNPRSCVLKCVIGCRCLRGYVEDDNGNCVLLRNCH</sequence>
<dbReference type="InterPro" id="IPR036084">
    <property type="entry name" value="Ser_inhib-like_sf"/>
</dbReference>
<organism evidence="7 8">
    <name type="scientific">Odynerus spinipes</name>
    <dbReference type="NCBI Taxonomy" id="1348599"/>
    <lineage>
        <taxon>Eukaryota</taxon>
        <taxon>Metazoa</taxon>
        <taxon>Ecdysozoa</taxon>
        <taxon>Arthropoda</taxon>
        <taxon>Hexapoda</taxon>
        <taxon>Insecta</taxon>
        <taxon>Pterygota</taxon>
        <taxon>Neoptera</taxon>
        <taxon>Endopterygota</taxon>
        <taxon>Hymenoptera</taxon>
        <taxon>Apocrita</taxon>
        <taxon>Aculeata</taxon>
        <taxon>Vespoidea</taxon>
        <taxon>Vespidae</taxon>
        <taxon>Eumeninae</taxon>
        <taxon>Odynerus</taxon>
    </lineage>
</organism>
<keyword evidence="4" id="KW-1015">Disulfide bond</keyword>
<comment type="similarity">
    <text evidence="1">Belongs to the serine protease inhibitor-like (TIL domain-containing) family.</text>
</comment>
<reference evidence="7" key="1">
    <citation type="submission" date="2021-08" db="EMBL/GenBank/DDBJ databases">
        <authorList>
            <person name="Misof B."/>
            <person name="Oliver O."/>
            <person name="Podsiadlowski L."/>
            <person name="Donath A."/>
            <person name="Peters R."/>
            <person name="Mayer C."/>
            <person name="Rust J."/>
            <person name="Gunkel S."/>
            <person name="Lesny P."/>
            <person name="Martin S."/>
            <person name="Oeyen J.P."/>
            <person name="Petersen M."/>
            <person name="Panagiotis P."/>
            <person name="Wilbrandt J."/>
            <person name="Tanja T."/>
        </authorList>
    </citation>
    <scope>NUCLEOTIDE SEQUENCE</scope>
    <source>
        <strain evidence="7">GBR_01_08_01A</strain>
        <tissue evidence="7">Thorax + abdomen</tissue>
    </source>
</reference>
<dbReference type="EMBL" id="JAIFRP010004408">
    <property type="protein sequence ID" value="KAK2575924.1"/>
    <property type="molecule type" value="Genomic_DNA"/>
</dbReference>
<evidence type="ECO:0000313" key="8">
    <source>
        <dbReference type="Proteomes" id="UP001258017"/>
    </source>
</evidence>
<keyword evidence="2" id="KW-0646">Protease inhibitor</keyword>
<keyword evidence="5" id="KW-0732">Signal</keyword>
<dbReference type="InterPro" id="IPR002919">
    <property type="entry name" value="TIL_dom"/>
</dbReference>
<dbReference type="Pfam" id="PF01826">
    <property type="entry name" value="TIL"/>
    <property type="match status" value="1"/>
</dbReference>
<protein>
    <recommendedName>
        <fullName evidence="6">TIL domain-containing protein</fullName>
    </recommendedName>
</protein>
<dbReference type="InterPro" id="IPR051368">
    <property type="entry name" value="SerProtInhib-TIL_Domain"/>
</dbReference>
<proteinExistence type="inferred from homology"/>
<dbReference type="Proteomes" id="UP001258017">
    <property type="component" value="Unassembled WGS sequence"/>
</dbReference>
<dbReference type="PANTHER" id="PTHR23259">
    <property type="entry name" value="RIDDLE"/>
    <property type="match status" value="1"/>
</dbReference>
<evidence type="ECO:0000313" key="7">
    <source>
        <dbReference type="EMBL" id="KAK2575924.1"/>
    </source>
</evidence>
<evidence type="ECO:0000256" key="5">
    <source>
        <dbReference type="SAM" id="SignalP"/>
    </source>
</evidence>
<evidence type="ECO:0000256" key="4">
    <source>
        <dbReference type="ARBA" id="ARBA00023157"/>
    </source>
</evidence>
<dbReference type="Gene3D" id="2.10.25.10">
    <property type="entry name" value="Laminin"/>
    <property type="match status" value="1"/>
</dbReference>
<accession>A0AAD9RA27</accession>
<feature type="domain" description="TIL" evidence="6">
    <location>
        <begin position="27"/>
        <end position="80"/>
    </location>
</feature>